<dbReference type="Gene3D" id="3.30.70.2970">
    <property type="entry name" value="Protein of unknown function (DUF541), domain 2"/>
    <property type="match status" value="1"/>
</dbReference>
<dbReference type="AlphaFoldDB" id="A0A1G9VFM8"/>
<dbReference type="OrthoDB" id="3783664at2"/>
<sequence length="199" mass="20209">MRTITVTGHGTATVVPDTAVVRVSAVHRAPTLAEALAGASSAGAAVTTVARAHVDAARLSSRELSVWPAHDHEGRQSGFEARHAYTVTCGDLDVAGTLVAELAAQVGDRLQVEGVSLEVSDTAAAVTAAREAAYADARARAEHLAGLAHVSLGDVQSVVEGGGVVPMARGFEAMAKGDVVLEPGESSLGQALTVTWAIL</sequence>
<dbReference type="Gene3D" id="3.30.110.170">
    <property type="entry name" value="Protein of unknown function (DUF541), domain 1"/>
    <property type="match status" value="1"/>
</dbReference>
<name>A0A1G9VFM8_9ACTN</name>
<dbReference type="GO" id="GO:0006974">
    <property type="term" value="P:DNA damage response"/>
    <property type="evidence" value="ECO:0007669"/>
    <property type="project" value="TreeGrafter"/>
</dbReference>
<accession>A0A1G9VFM8</accession>
<dbReference type="InterPro" id="IPR052022">
    <property type="entry name" value="26kDa_periplasmic_antigen"/>
</dbReference>
<dbReference type="EMBL" id="FNIC01000001">
    <property type="protein sequence ID" value="SDM70665.1"/>
    <property type="molecule type" value="Genomic_DNA"/>
</dbReference>
<dbReference type="PANTHER" id="PTHR34387:SF1">
    <property type="entry name" value="PERIPLASMIC IMMUNOGENIC PROTEIN"/>
    <property type="match status" value="1"/>
</dbReference>
<reference evidence="1 2" key="1">
    <citation type="submission" date="2016-10" db="EMBL/GenBank/DDBJ databases">
        <authorList>
            <person name="de Groot N.N."/>
        </authorList>
    </citation>
    <scope>NUCLEOTIDE SEQUENCE [LARGE SCALE GENOMIC DNA]</scope>
    <source>
        <strain evidence="1 2">CGMCC 1.11147</strain>
    </source>
</reference>
<organism evidence="1 2">
    <name type="scientific">Nocardioides szechwanensis</name>
    <dbReference type="NCBI Taxonomy" id="1005944"/>
    <lineage>
        <taxon>Bacteria</taxon>
        <taxon>Bacillati</taxon>
        <taxon>Actinomycetota</taxon>
        <taxon>Actinomycetes</taxon>
        <taxon>Propionibacteriales</taxon>
        <taxon>Nocardioidaceae</taxon>
        <taxon>Nocardioides</taxon>
    </lineage>
</organism>
<evidence type="ECO:0008006" key="3">
    <source>
        <dbReference type="Google" id="ProtNLM"/>
    </source>
</evidence>
<dbReference type="PANTHER" id="PTHR34387">
    <property type="entry name" value="SLR1258 PROTEIN"/>
    <property type="match status" value="1"/>
</dbReference>
<keyword evidence="2" id="KW-1185">Reference proteome</keyword>
<dbReference type="RefSeq" id="WP_091021977.1">
    <property type="nucleotide sequence ID" value="NZ_BKAE01000004.1"/>
</dbReference>
<dbReference type="InterPro" id="IPR007497">
    <property type="entry name" value="SIMPL/DUF541"/>
</dbReference>
<gene>
    <name evidence="1" type="ORF">SAMN05192576_0745</name>
</gene>
<proteinExistence type="predicted"/>
<dbReference type="STRING" id="1005944.SAMN05192576_0745"/>
<dbReference type="Proteomes" id="UP000199004">
    <property type="component" value="Unassembled WGS sequence"/>
</dbReference>
<evidence type="ECO:0000313" key="1">
    <source>
        <dbReference type="EMBL" id="SDM70665.1"/>
    </source>
</evidence>
<protein>
    <recommendedName>
        <fullName evidence="3">DUF541 domain-containing protein</fullName>
    </recommendedName>
</protein>
<evidence type="ECO:0000313" key="2">
    <source>
        <dbReference type="Proteomes" id="UP000199004"/>
    </source>
</evidence>
<dbReference type="Pfam" id="PF04402">
    <property type="entry name" value="SIMPL"/>
    <property type="match status" value="1"/>
</dbReference>